<feature type="region of interest" description="Disordered" evidence="1">
    <location>
        <begin position="48"/>
        <end position="75"/>
    </location>
</feature>
<accession>A0A9D2LFT6</accession>
<organism evidence="2 3">
    <name type="scientific">Candidatus Brachybacterium merdavium</name>
    <dbReference type="NCBI Taxonomy" id="2838513"/>
    <lineage>
        <taxon>Bacteria</taxon>
        <taxon>Bacillati</taxon>
        <taxon>Actinomycetota</taxon>
        <taxon>Actinomycetes</taxon>
        <taxon>Micrococcales</taxon>
        <taxon>Dermabacteraceae</taxon>
        <taxon>Brachybacterium</taxon>
    </lineage>
</organism>
<dbReference type="Proteomes" id="UP000823823">
    <property type="component" value="Unassembled WGS sequence"/>
</dbReference>
<evidence type="ECO:0000256" key="1">
    <source>
        <dbReference type="SAM" id="MobiDB-lite"/>
    </source>
</evidence>
<evidence type="ECO:0000313" key="2">
    <source>
        <dbReference type="EMBL" id="HJB11774.1"/>
    </source>
</evidence>
<feature type="region of interest" description="Disordered" evidence="1">
    <location>
        <begin position="1"/>
        <end position="22"/>
    </location>
</feature>
<reference evidence="2" key="1">
    <citation type="journal article" date="2021" name="PeerJ">
        <title>Extensive microbial diversity within the chicken gut microbiome revealed by metagenomics and culture.</title>
        <authorList>
            <person name="Gilroy R."/>
            <person name="Ravi A."/>
            <person name="Getino M."/>
            <person name="Pursley I."/>
            <person name="Horton D.L."/>
            <person name="Alikhan N.F."/>
            <person name="Baker D."/>
            <person name="Gharbi K."/>
            <person name="Hall N."/>
            <person name="Watson M."/>
            <person name="Adriaenssens E.M."/>
            <person name="Foster-Nyarko E."/>
            <person name="Jarju S."/>
            <person name="Secka A."/>
            <person name="Antonio M."/>
            <person name="Oren A."/>
            <person name="Chaudhuri R.R."/>
            <person name="La Ragione R."/>
            <person name="Hildebrand F."/>
            <person name="Pallen M.J."/>
        </authorList>
    </citation>
    <scope>NUCLEOTIDE SEQUENCE</scope>
    <source>
        <strain evidence="2">ChiHjej13B12-24818</strain>
    </source>
</reference>
<sequence>MVGHDNTLEPPLSRPPLTTIDPDKPTLAATVLGLLTVLLGCYDGSPRMVDTPPPRQAFEHRGAGLSNRTARSTKR</sequence>
<name>A0A9D2LFT6_9MICO</name>
<reference evidence="2" key="2">
    <citation type="submission" date="2021-04" db="EMBL/GenBank/DDBJ databases">
        <authorList>
            <person name="Gilroy R."/>
        </authorList>
    </citation>
    <scope>NUCLEOTIDE SEQUENCE</scope>
    <source>
        <strain evidence="2">ChiHjej13B12-24818</strain>
    </source>
</reference>
<dbReference type="EMBL" id="DWZH01000117">
    <property type="protein sequence ID" value="HJB11774.1"/>
    <property type="molecule type" value="Genomic_DNA"/>
</dbReference>
<protein>
    <submittedName>
        <fullName evidence="2">Uncharacterized protein</fullName>
    </submittedName>
</protein>
<dbReference type="AlphaFoldDB" id="A0A9D2LFT6"/>
<evidence type="ECO:0000313" key="3">
    <source>
        <dbReference type="Proteomes" id="UP000823823"/>
    </source>
</evidence>
<gene>
    <name evidence="2" type="ORF">H9786_14845</name>
</gene>
<feature type="compositionally biased region" description="Polar residues" evidence="1">
    <location>
        <begin position="66"/>
        <end position="75"/>
    </location>
</feature>
<comment type="caution">
    <text evidence="2">The sequence shown here is derived from an EMBL/GenBank/DDBJ whole genome shotgun (WGS) entry which is preliminary data.</text>
</comment>
<proteinExistence type="predicted"/>